<dbReference type="RefSeq" id="WP_116702718.1">
    <property type="nucleotide sequence ID" value="NZ_QUWV01000051.1"/>
</dbReference>
<evidence type="ECO:0000313" key="1">
    <source>
        <dbReference type="EMBL" id="RFD20265.1"/>
    </source>
</evidence>
<reference evidence="1 2" key="1">
    <citation type="submission" date="2018-08" db="EMBL/GenBank/DDBJ databases">
        <title>Komagataeibacter sp. AV 382.</title>
        <authorList>
            <person name="Skraban J."/>
            <person name="Trcek J."/>
        </authorList>
    </citation>
    <scope>NUCLEOTIDE SEQUENCE [LARGE SCALE GENOMIC DNA]</scope>
    <source>
        <strain evidence="1 2">AV 382</strain>
    </source>
</reference>
<dbReference type="Pfam" id="PF02082">
    <property type="entry name" value="Rrf2"/>
    <property type="match status" value="1"/>
</dbReference>
<name>A0A371Z1B5_9PROT</name>
<accession>A0A371Z1B5</accession>
<gene>
    <name evidence="1" type="ORF">DY926_06985</name>
</gene>
<keyword evidence="2" id="KW-1185">Reference proteome</keyword>
<organism evidence="1 2">
    <name type="scientific">Komagataeibacter melaceti</name>
    <dbReference type="NCBI Taxonomy" id="2766577"/>
    <lineage>
        <taxon>Bacteria</taxon>
        <taxon>Pseudomonadati</taxon>
        <taxon>Pseudomonadota</taxon>
        <taxon>Alphaproteobacteria</taxon>
        <taxon>Acetobacterales</taxon>
        <taxon>Acetobacteraceae</taxon>
        <taxon>Komagataeibacter</taxon>
    </lineage>
</organism>
<dbReference type="InterPro" id="IPR036390">
    <property type="entry name" value="WH_DNA-bd_sf"/>
</dbReference>
<dbReference type="OrthoDB" id="9808360at2"/>
<dbReference type="Proteomes" id="UP000262371">
    <property type="component" value="Unassembled WGS sequence"/>
</dbReference>
<dbReference type="Gene3D" id="1.10.10.10">
    <property type="entry name" value="Winged helix-like DNA-binding domain superfamily/Winged helix DNA-binding domain"/>
    <property type="match status" value="1"/>
</dbReference>
<dbReference type="SUPFAM" id="SSF46785">
    <property type="entry name" value="Winged helix' DNA-binding domain"/>
    <property type="match status" value="1"/>
</dbReference>
<sequence length="105" mass="11606">MIDWIPSRKAVNCTDATYPAHGLYLKVILHLAQNPDKRYTVRYVSEHHGISRNHLVKVVNELCNHGVLGGKRVCTGGIKPAGAPEDITQGLIVRLMEPSNGLFCM</sequence>
<evidence type="ECO:0000313" key="2">
    <source>
        <dbReference type="Proteomes" id="UP000262371"/>
    </source>
</evidence>
<dbReference type="PROSITE" id="PS51197">
    <property type="entry name" value="HTH_RRF2_2"/>
    <property type="match status" value="1"/>
</dbReference>
<dbReference type="InterPro" id="IPR036388">
    <property type="entry name" value="WH-like_DNA-bd_sf"/>
</dbReference>
<proteinExistence type="predicted"/>
<evidence type="ECO:0008006" key="3">
    <source>
        <dbReference type="Google" id="ProtNLM"/>
    </source>
</evidence>
<dbReference type="AlphaFoldDB" id="A0A371Z1B5"/>
<protein>
    <recommendedName>
        <fullName evidence="3">Rrf2 family transcriptional regulator</fullName>
    </recommendedName>
</protein>
<dbReference type="InterPro" id="IPR000944">
    <property type="entry name" value="Tscrpt_reg_Rrf2"/>
</dbReference>
<dbReference type="EMBL" id="QUWV01000051">
    <property type="protein sequence ID" value="RFD20265.1"/>
    <property type="molecule type" value="Genomic_DNA"/>
</dbReference>
<comment type="caution">
    <text evidence="1">The sequence shown here is derived from an EMBL/GenBank/DDBJ whole genome shotgun (WGS) entry which is preliminary data.</text>
</comment>